<protein>
    <recommendedName>
        <fullName evidence="3">CCHC-type domain-containing protein</fullName>
    </recommendedName>
</protein>
<evidence type="ECO:0000256" key="1">
    <source>
        <dbReference type="PROSITE-ProRule" id="PRU00047"/>
    </source>
</evidence>
<keyword evidence="1" id="KW-0862">Zinc</keyword>
<feature type="region of interest" description="Disordered" evidence="2">
    <location>
        <begin position="333"/>
        <end position="389"/>
    </location>
</feature>
<dbReference type="InterPro" id="IPR001878">
    <property type="entry name" value="Znf_CCHC"/>
</dbReference>
<sequence length="465" mass="52365">MVAQPFVIYCTDFVTISSISSISGSRTMTITRTKDGVPGWNGDPASWLELRQAARLFVASTKFEACYTCGPKVAAELTGAARNAIMGKKRLAERRAGDKDIATAQEAEEEEQVSLDSMEKSIIQGEVKGNFTLTGIENALRAHWADDAIKKRDGEGRHSSLFQGEDDDEEYEMPLDEADAFYEGWTEREKAWYQEAKEDEQHAWLQMQGAKRTMKEARARQREVKMTRKFYKSYPILSGGRSTSYKNDKEKGPCFKCGERGHHKRECPKRESAKMATHYEEDEEAQYTYHTTEEEQVPDFPDGGQEEFPEGNFYGMDGSSGLEPMPVFQASVSTEKAVLEKSSDRRRSDKNNGLSVRHGAVHEGNERATRNRRRQAHRSQRRRQANFGFGNSQKAKCLSTCVLKLPHEDRPMQLKVHVLGEGKAPVLLSVDTLRKMGAIIDVASDEVIFSQVAPDKLIKLERSGA</sequence>
<dbReference type="EMBL" id="CAXAMN010023358">
    <property type="protein sequence ID" value="CAK9077003.1"/>
    <property type="molecule type" value="Genomic_DNA"/>
</dbReference>
<reference evidence="4 5" key="1">
    <citation type="submission" date="2024-02" db="EMBL/GenBank/DDBJ databases">
        <authorList>
            <person name="Chen Y."/>
            <person name="Shah S."/>
            <person name="Dougan E. K."/>
            <person name="Thang M."/>
            <person name="Chan C."/>
        </authorList>
    </citation>
    <scope>NUCLEOTIDE SEQUENCE [LARGE SCALE GENOMIC DNA]</scope>
</reference>
<dbReference type="PROSITE" id="PS50158">
    <property type="entry name" value="ZF_CCHC"/>
    <property type="match status" value="1"/>
</dbReference>
<feature type="region of interest" description="Disordered" evidence="2">
    <location>
        <begin position="291"/>
        <end position="311"/>
    </location>
</feature>
<evidence type="ECO:0000259" key="3">
    <source>
        <dbReference type="PROSITE" id="PS50158"/>
    </source>
</evidence>
<evidence type="ECO:0000313" key="4">
    <source>
        <dbReference type="EMBL" id="CAK9077003.1"/>
    </source>
</evidence>
<keyword evidence="1" id="KW-0479">Metal-binding</keyword>
<dbReference type="InterPro" id="IPR036875">
    <property type="entry name" value="Znf_CCHC_sf"/>
</dbReference>
<feature type="domain" description="CCHC-type" evidence="3">
    <location>
        <begin position="254"/>
        <end position="269"/>
    </location>
</feature>
<name>A0ABP0PNE6_9DINO</name>
<organism evidence="4 5">
    <name type="scientific">Durusdinium trenchii</name>
    <dbReference type="NCBI Taxonomy" id="1381693"/>
    <lineage>
        <taxon>Eukaryota</taxon>
        <taxon>Sar</taxon>
        <taxon>Alveolata</taxon>
        <taxon>Dinophyceae</taxon>
        <taxon>Suessiales</taxon>
        <taxon>Symbiodiniaceae</taxon>
        <taxon>Durusdinium</taxon>
    </lineage>
</organism>
<feature type="compositionally biased region" description="Basic and acidic residues" evidence="2">
    <location>
        <begin position="360"/>
        <end position="369"/>
    </location>
</feature>
<proteinExistence type="predicted"/>
<evidence type="ECO:0000313" key="5">
    <source>
        <dbReference type="Proteomes" id="UP001642484"/>
    </source>
</evidence>
<gene>
    <name evidence="4" type="ORF">CCMP2556_LOCUS37949</name>
</gene>
<keyword evidence="1" id="KW-0863">Zinc-finger</keyword>
<keyword evidence="5" id="KW-1185">Reference proteome</keyword>
<dbReference type="SMART" id="SM00343">
    <property type="entry name" value="ZnF_C2HC"/>
    <property type="match status" value="1"/>
</dbReference>
<accession>A0ABP0PNE6</accession>
<dbReference type="Gene3D" id="4.10.60.10">
    <property type="entry name" value="Zinc finger, CCHC-type"/>
    <property type="match status" value="1"/>
</dbReference>
<dbReference type="SUPFAM" id="SSF57756">
    <property type="entry name" value="Retrovirus zinc finger-like domains"/>
    <property type="match status" value="1"/>
</dbReference>
<evidence type="ECO:0000256" key="2">
    <source>
        <dbReference type="SAM" id="MobiDB-lite"/>
    </source>
</evidence>
<feature type="compositionally biased region" description="Basic and acidic residues" evidence="2">
    <location>
        <begin position="337"/>
        <end position="350"/>
    </location>
</feature>
<dbReference type="Pfam" id="PF00098">
    <property type="entry name" value="zf-CCHC"/>
    <property type="match status" value="1"/>
</dbReference>
<comment type="caution">
    <text evidence="4">The sequence shown here is derived from an EMBL/GenBank/DDBJ whole genome shotgun (WGS) entry which is preliminary data.</text>
</comment>
<dbReference type="Proteomes" id="UP001642484">
    <property type="component" value="Unassembled WGS sequence"/>
</dbReference>
<feature type="compositionally biased region" description="Basic residues" evidence="2">
    <location>
        <begin position="370"/>
        <end position="384"/>
    </location>
</feature>